<evidence type="ECO:0000256" key="11">
    <source>
        <dbReference type="HAMAP-Rule" id="MF_00109"/>
    </source>
</evidence>
<feature type="binding site" evidence="11">
    <location>
        <position position="148"/>
    </location>
    <ligand>
        <name>substrate</name>
    </ligand>
</feature>
<evidence type="ECO:0000256" key="4">
    <source>
        <dbReference type="ARBA" id="ARBA00022605"/>
    </source>
</evidence>
<dbReference type="Gene3D" id="3.40.50.300">
    <property type="entry name" value="P-loop containing nucleotide triphosphate hydrolases"/>
    <property type="match status" value="1"/>
</dbReference>
<evidence type="ECO:0000256" key="1">
    <source>
        <dbReference type="ARBA" id="ARBA00004842"/>
    </source>
</evidence>
<proteinExistence type="inferred from homology"/>
<dbReference type="PROSITE" id="PS01128">
    <property type="entry name" value="SHIKIMATE_KINASE"/>
    <property type="match status" value="1"/>
</dbReference>
<evidence type="ECO:0000256" key="3">
    <source>
        <dbReference type="ARBA" id="ARBA00012154"/>
    </source>
</evidence>
<evidence type="ECO:0000256" key="9">
    <source>
        <dbReference type="ARBA" id="ARBA00023141"/>
    </source>
</evidence>
<dbReference type="RefSeq" id="WP_386801888.1">
    <property type="nucleotide sequence ID" value="NZ_JBHTMU010000006.1"/>
</dbReference>
<feature type="binding site" evidence="11">
    <location>
        <position position="91"/>
    </location>
    <ligand>
        <name>substrate</name>
    </ligand>
</feature>
<dbReference type="CDD" id="cd00464">
    <property type="entry name" value="SK"/>
    <property type="match status" value="1"/>
</dbReference>
<evidence type="ECO:0000313" key="12">
    <source>
        <dbReference type="EMBL" id="MFD1341824.1"/>
    </source>
</evidence>
<evidence type="ECO:0000313" key="13">
    <source>
        <dbReference type="Proteomes" id="UP001597135"/>
    </source>
</evidence>
<feature type="binding site" evidence="11">
    <location>
        <position position="27"/>
    </location>
    <ligand>
        <name>Mg(2+)</name>
        <dbReference type="ChEBI" id="CHEBI:18420"/>
    </ligand>
</feature>
<organism evidence="12 13">
    <name type="scientific">Litorisediminicola beolgyonensis</name>
    <dbReference type="NCBI Taxonomy" id="1173614"/>
    <lineage>
        <taxon>Bacteria</taxon>
        <taxon>Pseudomonadati</taxon>
        <taxon>Pseudomonadota</taxon>
        <taxon>Alphaproteobacteria</taxon>
        <taxon>Rhodobacterales</taxon>
        <taxon>Paracoccaceae</taxon>
        <taxon>Litorisediminicola</taxon>
    </lineage>
</organism>
<comment type="caution">
    <text evidence="11">Lacks conserved residue(s) required for the propagation of feature annotation.</text>
</comment>
<keyword evidence="11" id="KW-0479">Metal-binding</keyword>
<dbReference type="InterPro" id="IPR027417">
    <property type="entry name" value="P-loop_NTPase"/>
</dbReference>
<keyword evidence="11" id="KW-0963">Cytoplasm</keyword>
<feature type="binding site" evidence="11">
    <location>
        <begin position="23"/>
        <end position="28"/>
    </location>
    <ligand>
        <name>ATP</name>
        <dbReference type="ChEBI" id="CHEBI:30616"/>
    </ligand>
</feature>
<keyword evidence="7 11" id="KW-0418">Kinase</keyword>
<dbReference type="EMBL" id="JBHTMU010000006">
    <property type="protein sequence ID" value="MFD1341824.1"/>
    <property type="molecule type" value="Genomic_DNA"/>
</dbReference>
<dbReference type="HAMAP" id="MF_00109">
    <property type="entry name" value="Shikimate_kinase"/>
    <property type="match status" value="1"/>
</dbReference>
<dbReference type="NCBIfam" id="NF010552">
    <property type="entry name" value="PRK13946.1"/>
    <property type="match status" value="1"/>
</dbReference>
<keyword evidence="8 11" id="KW-0067">ATP-binding</keyword>
<reference evidence="13" key="1">
    <citation type="journal article" date="2019" name="Int. J. Syst. Evol. Microbiol.">
        <title>The Global Catalogue of Microorganisms (GCM) 10K type strain sequencing project: providing services to taxonomists for standard genome sequencing and annotation.</title>
        <authorList>
            <consortium name="The Broad Institute Genomics Platform"/>
            <consortium name="The Broad Institute Genome Sequencing Center for Infectious Disease"/>
            <person name="Wu L."/>
            <person name="Ma J."/>
        </authorList>
    </citation>
    <scope>NUCLEOTIDE SEQUENCE [LARGE SCALE GENOMIC DNA]</scope>
    <source>
        <strain evidence="13">CCUG 62953</strain>
    </source>
</reference>
<feature type="binding site" evidence="11">
    <location>
        <position position="69"/>
    </location>
    <ligand>
        <name>substrate</name>
    </ligand>
</feature>
<protein>
    <recommendedName>
        <fullName evidence="3 11">Shikimate kinase</fullName>
        <shortName evidence="11">SK</shortName>
        <ecNumber evidence="3 11">2.7.1.71</ecNumber>
    </recommendedName>
</protein>
<comment type="caution">
    <text evidence="12">The sequence shown here is derived from an EMBL/GenBank/DDBJ whole genome shotgun (WGS) entry which is preliminary data.</text>
</comment>
<comment type="cofactor">
    <cofactor evidence="11">
        <name>Mg(2+)</name>
        <dbReference type="ChEBI" id="CHEBI:18420"/>
    </cofactor>
    <text evidence="11">Binds 1 Mg(2+) ion per subunit.</text>
</comment>
<comment type="subcellular location">
    <subcellularLocation>
        <location evidence="11">Cytoplasm</location>
    </subcellularLocation>
</comment>
<dbReference type="InterPro" id="IPR023000">
    <property type="entry name" value="Shikimate_kinase_CS"/>
</dbReference>
<evidence type="ECO:0000256" key="10">
    <source>
        <dbReference type="ARBA" id="ARBA00048567"/>
    </source>
</evidence>
<comment type="similarity">
    <text evidence="2 11">Belongs to the shikimate kinase family.</text>
</comment>
<dbReference type="Pfam" id="PF01202">
    <property type="entry name" value="SKI"/>
    <property type="match status" value="1"/>
</dbReference>
<gene>
    <name evidence="11" type="primary">aroK</name>
    <name evidence="12" type="ORF">ACFQ4E_05270</name>
</gene>
<dbReference type="Proteomes" id="UP001597135">
    <property type="component" value="Unassembled WGS sequence"/>
</dbReference>
<dbReference type="EC" id="2.7.1.71" evidence="3 11"/>
<sequence>MADTARHNRARLKRTVVLVGMMGAGKTAVGRALAARLGVAFRDSDQEIEAAANMTIAEIFARDGEPFFRRKESQVIGRLLDGVPCILSTGGGAFLSEANREMISNRGVSVWLDASLDLLWSRVRHKDTRPLLRTADPKGALTALFEARVPVYRLADLSVATQPDYSIDDTAGRVLEALATRPDILEPLS</sequence>
<evidence type="ECO:0000256" key="7">
    <source>
        <dbReference type="ARBA" id="ARBA00022777"/>
    </source>
</evidence>
<comment type="catalytic activity">
    <reaction evidence="10 11">
        <text>shikimate + ATP = 3-phosphoshikimate + ADP + H(+)</text>
        <dbReference type="Rhea" id="RHEA:13121"/>
        <dbReference type="ChEBI" id="CHEBI:15378"/>
        <dbReference type="ChEBI" id="CHEBI:30616"/>
        <dbReference type="ChEBI" id="CHEBI:36208"/>
        <dbReference type="ChEBI" id="CHEBI:145989"/>
        <dbReference type="ChEBI" id="CHEBI:456216"/>
        <dbReference type="EC" id="2.7.1.71"/>
    </reaction>
</comment>
<dbReference type="InterPro" id="IPR031322">
    <property type="entry name" value="Shikimate/glucono_kinase"/>
</dbReference>
<evidence type="ECO:0000256" key="5">
    <source>
        <dbReference type="ARBA" id="ARBA00022679"/>
    </source>
</evidence>
<keyword evidence="9 11" id="KW-0057">Aromatic amino acid biosynthesis</keyword>
<keyword evidence="4 11" id="KW-0028">Amino-acid biosynthesis</keyword>
<accession>A0ABW3ZFF1</accession>
<comment type="subunit">
    <text evidence="11">Monomer.</text>
</comment>
<keyword evidence="5 11" id="KW-0808">Transferase</keyword>
<comment type="pathway">
    <text evidence="1 11">Metabolic intermediate biosynthesis; chorismate biosynthesis; chorismate from D-erythrose 4-phosphate and phosphoenolpyruvate: step 5/7.</text>
</comment>
<dbReference type="InterPro" id="IPR000623">
    <property type="entry name" value="Shikimate_kinase/TSH1"/>
</dbReference>
<keyword evidence="13" id="KW-1185">Reference proteome</keyword>
<evidence type="ECO:0000256" key="2">
    <source>
        <dbReference type="ARBA" id="ARBA00006997"/>
    </source>
</evidence>
<feature type="binding site" evidence="11">
    <location>
        <position position="45"/>
    </location>
    <ligand>
        <name>substrate</name>
    </ligand>
</feature>
<dbReference type="PANTHER" id="PTHR21087">
    <property type="entry name" value="SHIKIMATE KINASE"/>
    <property type="match status" value="1"/>
</dbReference>
<dbReference type="PRINTS" id="PR01100">
    <property type="entry name" value="SHIKIMTKNASE"/>
</dbReference>
<keyword evidence="11" id="KW-0460">Magnesium</keyword>
<keyword evidence="6 11" id="KW-0547">Nucleotide-binding</keyword>
<dbReference type="SUPFAM" id="SSF52540">
    <property type="entry name" value="P-loop containing nucleoside triphosphate hydrolases"/>
    <property type="match status" value="1"/>
</dbReference>
<evidence type="ECO:0000256" key="6">
    <source>
        <dbReference type="ARBA" id="ARBA00022741"/>
    </source>
</evidence>
<feature type="binding site" evidence="11">
    <location>
        <position position="129"/>
    </location>
    <ligand>
        <name>ATP</name>
        <dbReference type="ChEBI" id="CHEBI:30616"/>
    </ligand>
</feature>
<evidence type="ECO:0000256" key="8">
    <source>
        <dbReference type="ARBA" id="ARBA00022840"/>
    </source>
</evidence>
<dbReference type="PANTHER" id="PTHR21087:SF16">
    <property type="entry name" value="SHIKIMATE KINASE 1, CHLOROPLASTIC"/>
    <property type="match status" value="1"/>
</dbReference>
<name>A0ABW3ZFF1_9RHOB</name>
<comment type="function">
    <text evidence="11">Catalyzes the specific phosphorylation of the 3-hydroxyl group of shikimic acid using ATP as a cosubstrate.</text>
</comment>
<dbReference type="GO" id="GO:0004765">
    <property type="term" value="F:shikimate kinase activity"/>
    <property type="evidence" value="ECO:0007669"/>
    <property type="project" value="UniProtKB-EC"/>
</dbReference>